<dbReference type="EMBL" id="WXYQ01000005">
    <property type="protein sequence ID" value="NBG95339.1"/>
    <property type="molecule type" value="Genomic_DNA"/>
</dbReference>
<reference evidence="2 3" key="1">
    <citation type="journal article" date="2016" name="Int. J. Syst. Evol. Microbiol.">
        <title>Pyruvatibacter mobilis gen. nov., sp. nov., a marine bacterium from the culture broth of Picochlorum sp. 122.</title>
        <authorList>
            <person name="Wang G."/>
            <person name="Tang M."/>
            <person name="Wu H."/>
            <person name="Dai S."/>
            <person name="Li T."/>
            <person name="Chen C."/>
            <person name="He H."/>
            <person name="Fan J."/>
            <person name="Xiang W."/>
            <person name="Li X."/>
        </authorList>
    </citation>
    <scope>NUCLEOTIDE SEQUENCE [LARGE SCALE GENOMIC DNA]</scope>
    <source>
        <strain evidence="2 3">GYP-11</strain>
    </source>
</reference>
<dbReference type="OrthoDB" id="8480222at2"/>
<dbReference type="GO" id="GO:0005524">
    <property type="term" value="F:ATP binding"/>
    <property type="evidence" value="ECO:0007669"/>
    <property type="project" value="InterPro"/>
</dbReference>
<dbReference type="Pfam" id="PF08299">
    <property type="entry name" value="Bac_DnaA_C"/>
    <property type="match status" value="1"/>
</dbReference>
<gene>
    <name evidence="2" type="ORF">GTQ45_06300</name>
</gene>
<dbReference type="GO" id="GO:0043565">
    <property type="term" value="F:sequence-specific DNA binding"/>
    <property type="evidence" value="ECO:0007669"/>
    <property type="project" value="InterPro"/>
</dbReference>
<accession>A0A845QAE8</accession>
<dbReference type="Gene3D" id="1.10.1750.10">
    <property type="match status" value="1"/>
</dbReference>
<dbReference type="GO" id="GO:0006275">
    <property type="term" value="P:regulation of DNA replication"/>
    <property type="evidence" value="ECO:0007669"/>
    <property type="project" value="InterPro"/>
</dbReference>
<organism evidence="2 3">
    <name type="scientific">Pyruvatibacter mobilis</name>
    <dbReference type="NCBI Taxonomy" id="1712261"/>
    <lineage>
        <taxon>Bacteria</taxon>
        <taxon>Pseudomonadati</taxon>
        <taxon>Pseudomonadota</taxon>
        <taxon>Alphaproteobacteria</taxon>
        <taxon>Hyphomicrobiales</taxon>
        <taxon>Parvibaculaceae</taxon>
        <taxon>Pyruvatibacter</taxon>
    </lineage>
</organism>
<proteinExistence type="predicted"/>
<evidence type="ECO:0000259" key="1">
    <source>
        <dbReference type="SMART" id="SM00760"/>
    </source>
</evidence>
<evidence type="ECO:0000313" key="3">
    <source>
        <dbReference type="Proteomes" id="UP000470384"/>
    </source>
</evidence>
<protein>
    <recommendedName>
        <fullName evidence="1">Chromosomal replication initiator DnaA C-terminal domain-containing protein</fullName>
    </recommendedName>
</protein>
<dbReference type="AlphaFoldDB" id="A0A845QAE8"/>
<comment type="caution">
    <text evidence="2">The sequence shown here is derived from an EMBL/GenBank/DDBJ whole genome shotgun (WGS) entry which is preliminary data.</text>
</comment>
<dbReference type="InterPro" id="IPR013159">
    <property type="entry name" value="DnaA_C"/>
</dbReference>
<dbReference type="SUPFAM" id="SSF48295">
    <property type="entry name" value="TrpR-like"/>
    <property type="match status" value="1"/>
</dbReference>
<dbReference type="InterPro" id="IPR010921">
    <property type="entry name" value="Trp_repressor/repl_initiator"/>
</dbReference>
<dbReference type="CDD" id="cd06571">
    <property type="entry name" value="Bac_DnaA_C"/>
    <property type="match status" value="1"/>
</dbReference>
<dbReference type="GeneID" id="300655195"/>
<dbReference type="Proteomes" id="UP000470384">
    <property type="component" value="Unassembled WGS sequence"/>
</dbReference>
<feature type="domain" description="Chromosomal replication initiator DnaA C-terminal" evidence="1">
    <location>
        <begin position="34"/>
        <end position="96"/>
    </location>
</feature>
<dbReference type="RefSeq" id="WP_160587345.1">
    <property type="nucleotide sequence ID" value="NZ_BMHN01000001.1"/>
</dbReference>
<keyword evidence="3" id="KW-1185">Reference proteome</keyword>
<dbReference type="SMART" id="SM00760">
    <property type="entry name" value="Bac_DnaA_C"/>
    <property type="match status" value="1"/>
</dbReference>
<name>A0A845QAE8_9HYPH</name>
<dbReference type="GO" id="GO:0006270">
    <property type="term" value="P:DNA replication initiation"/>
    <property type="evidence" value="ECO:0007669"/>
    <property type="project" value="InterPro"/>
</dbReference>
<sequence>MPNVIDLIDTAVARRRAAKASPKNRLFAQLSRVFVAHELGVPVEDLRRASRGVADICEARQAAMYLAHVVFGMSFTAVGREFGRDRSTVAHACEQVEWRREDVSFDALLTRLEWQLRAATQMTRTNAPRQEGSAHGG</sequence>
<evidence type="ECO:0000313" key="2">
    <source>
        <dbReference type="EMBL" id="NBG95339.1"/>
    </source>
</evidence>